<evidence type="ECO:0000256" key="1">
    <source>
        <dbReference type="ARBA" id="ARBA00004651"/>
    </source>
</evidence>
<proteinExistence type="predicted"/>
<keyword evidence="4 7" id="KW-1133">Transmembrane helix</keyword>
<feature type="compositionally biased region" description="Acidic residues" evidence="6">
    <location>
        <begin position="126"/>
        <end position="140"/>
    </location>
</feature>
<sequence>MRYLPFILGLALVIYALVDCVRSDDSRLPVGLPKAVWVVLIILFPGIGAIAWLVVSRAARFSAPDRGARRPGTAAGGPRPSRRPAGPVAPDDDPDFLANLDRERRRREREAREKPDTDPTPGATDAPEDAPEDDPGPTVG</sequence>
<evidence type="ECO:0000256" key="3">
    <source>
        <dbReference type="ARBA" id="ARBA00022692"/>
    </source>
</evidence>
<dbReference type="Pfam" id="PF13396">
    <property type="entry name" value="PLDc_N"/>
    <property type="match status" value="1"/>
</dbReference>
<evidence type="ECO:0000256" key="6">
    <source>
        <dbReference type="SAM" id="MobiDB-lite"/>
    </source>
</evidence>
<keyword evidence="3 7" id="KW-0812">Transmembrane</keyword>
<evidence type="ECO:0000256" key="7">
    <source>
        <dbReference type="SAM" id="Phobius"/>
    </source>
</evidence>
<reference evidence="10" key="1">
    <citation type="journal article" date="2019" name="Int. J. Syst. Evol. Microbiol.">
        <title>The Global Catalogue of Microorganisms (GCM) 10K type strain sequencing project: providing services to taxonomists for standard genome sequencing and annotation.</title>
        <authorList>
            <consortium name="The Broad Institute Genomics Platform"/>
            <consortium name="The Broad Institute Genome Sequencing Center for Infectious Disease"/>
            <person name="Wu L."/>
            <person name="Ma J."/>
        </authorList>
    </citation>
    <scope>NUCLEOTIDE SEQUENCE [LARGE SCALE GENOMIC DNA]</scope>
    <source>
        <strain evidence="10">JCM 3369</strain>
    </source>
</reference>
<keyword evidence="10" id="KW-1185">Reference proteome</keyword>
<evidence type="ECO:0000259" key="8">
    <source>
        <dbReference type="Pfam" id="PF13396"/>
    </source>
</evidence>
<dbReference type="RefSeq" id="WP_122824983.1">
    <property type="nucleotide sequence ID" value="NZ_CP033325.1"/>
</dbReference>
<gene>
    <name evidence="9" type="ORF">ACFO3F_04395</name>
</gene>
<feature type="compositionally biased region" description="Low complexity" evidence="6">
    <location>
        <begin position="70"/>
        <end position="89"/>
    </location>
</feature>
<organism evidence="9 10">
    <name type="scientific">Georgenia faecalis</name>
    <dbReference type="NCBI Taxonomy" id="2483799"/>
    <lineage>
        <taxon>Bacteria</taxon>
        <taxon>Bacillati</taxon>
        <taxon>Actinomycetota</taxon>
        <taxon>Actinomycetes</taxon>
        <taxon>Micrococcales</taxon>
        <taxon>Bogoriellaceae</taxon>
        <taxon>Georgenia</taxon>
    </lineage>
</organism>
<protein>
    <submittedName>
        <fullName evidence="9">PLD nuclease N-terminal domain-containing protein</fullName>
    </submittedName>
</protein>
<feature type="domain" description="Cardiolipin synthase N-terminal" evidence="8">
    <location>
        <begin position="11"/>
        <end position="57"/>
    </location>
</feature>
<evidence type="ECO:0000256" key="5">
    <source>
        <dbReference type="ARBA" id="ARBA00023136"/>
    </source>
</evidence>
<feature type="region of interest" description="Disordered" evidence="6">
    <location>
        <begin position="63"/>
        <end position="140"/>
    </location>
</feature>
<keyword evidence="5 7" id="KW-0472">Membrane</keyword>
<accession>A0ABV9D849</accession>
<dbReference type="InterPro" id="IPR027379">
    <property type="entry name" value="CLS_N"/>
</dbReference>
<comment type="subcellular location">
    <subcellularLocation>
        <location evidence="1">Cell membrane</location>
        <topology evidence="1">Multi-pass membrane protein</topology>
    </subcellularLocation>
</comment>
<evidence type="ECO:0000256" key="2">
    <source>
        <dbReference type="ARBA" id="ARBA00022475"/>
    </source>
</evidence>
<feature type="compositionally biased region" description="Basic and acidic residues" evidence="6">
    <location>
        <begin position="100"/>
        <end position="117"/>
    </location>
</feature>
<feature type="transmembrane region" description="Helical" evidence="7">
    <location>
        <begin position="36"/>
        <end position="55"/>
    </location>
</feature>
<name>A0ABV9D849_9MICO</name>
<evidence type="ECO:0000256" key="4">
    <source>
        <dbReference type="ARBA" id="ARBA00022989"/>
    </source>
</evidence>
<evidence type="ECO:0000313" key="9">
    <source>
        <dbReference type="EMBL" id="MFC4554478.1"/>
    </source>
</evidence>
<dbReference type="EMBL" id="JBHSGF010000002">
    <property type="protein sequence ID" value="MFC4554478.1"/>
    <property type="molecule type" value="Genomic_DNA"/>
</dbReference>
<keyword evidence="2" id="KW-1003">Cell membrane</keyword>
<comment type="caution">
    <text evidence="9">The sequence shown here is derived from an EMBL/GenBank/DDBJ whole genome shotgun (WGS) entry which is preliminary data.</text>
</comment>
<evidence type="ECO:0000313" key="10">
    <source>
        <dbReference type="Proteomes" id="UP001595955"/>
    </source>
</evidence>
<dbReference type="Proteomes" id="UP001595955">
    <property type="component" value="Unassembled WGS sequence"/>
</dbReference>